<comment type="caution">
    <text evidence="2">The sequence shown here is derived from an EMBL/GenBank/DDBJ whole genome shotgun (WGS) entry which is preliminary data.</text>
</comment>
<accession>A0A2A6REN9</accession>
<protein>
    <submittedName>
        <fullName evidence="2">Uncharacterized protein</fullName>
    </submittedName>
</protein>
<dbReference type="SUPFAM" id="SSF82171">
    <property type="entry name" value="DPP6 N-terminal domain-like"/>
    <property type="match status" value="1"/>
</dbReference>
<name>A0A2A6REN9_9CHLR</name>
<dbReference type="InterPro" id="IPR011659">
    <property type="entry name" value="WD40"/>
</dbReference>
<dbReference type="Proteomes" id="UP000220527">
    <property type="component" value="Unassembled WGS sequence"/>
</dbReference>
<gene>
    <name evidence="2" type="ORF">CJ255_18700</name>
</gene>
<reference evidence="3" key="1">
    <citation type="submission" date="2017-08" db="EMBL/GenBank/DDBJ databases">
        <authorList>
            <person name="Grouzdev D.S."/>
            <person name="Gaisin V.A."/>
            <person name="Rysina M.S."/>
            <person name="Gorlenko V.M."/>
        </authorList>
    </citation>
    <scope>NUCLEOTIDE SEQUENCE [LARGE SCALE GENOMIC DNA]</scope>
    <source>
        <strain evidence="3">Kir15-3F</strain>
    </source>
</reference>
<dbReference type="AlphaFoldDB" id="A0A2A6REN9"/>
<dbReference type="OrthoDB" id="140163at2"/>
<evidence type="ECO:0000313" key="2">
    <source>
        <dbReference type="EMBL" id="PDW01527.1"/>
    </source>
</evidence>
<feature type="compositionally biased region" description="Pro residues" evidence="1">
    <location>
        <begin position="23"/>
        <end position="37"/>
    </location>
</feature>
<feature type="compositionally biased region" description="Low complexity" evidence="1">
    <location>
        <begin position="520"/>
        <end position="541"/>
    </location>
</feature>
<dbReference type="Pfam" id="PF07676">
    <property type="entry name" value="PD40"/>
    <property type="match status" value="2"/>
</dbReference>
<dbReference type="PANTHER" id="PTHR48148">
    <property type="entry name" value="KERATINOCYTE PROLINE-RICH PROTEIN"/>
    <property type="match status" value="1"/>
</dbReference>
<feature type="region of interest" description="Disordered" evidence="1">
    <location>
        <begin position="487"/>
        <end position="556"/>
    </location>
</feature>
<feature type="compositionally biased region" description="Pro residues" evidence="1">
    <location>
        <begin position="542"/>
        <end position="552"/>
    </location>
</feature>
<keyword evidence="3" id="KW-1185">Reference proteome</keyword>
<dbReference type="EMBL" id="NQWI01000132">
    <property type="protein sequence ID" value="PDW01527.1"/>
    <property type="molecule type" value="Genomic_DNA"/>
</dbReference>
<evidence type="ECO:0000256" key="1">
    <source>
        <dbReference type="SAM" id="MobiDB-lite"/>
    </source>
</evidence>
<evidence type="ECO:0000313" key="3">
    <source>
        <dbReference type="Proteomes" id="UP000220527"/>
    </source>
</evidence>
<dbReference type="InterPro" id="IPR011042">
    <property type="entry name" value="6-blade_b-propeller_TolB-like"/>
</dbReference>
<organism evidence="2 3">
    <name type="scientific">Candidatus Viridilinea mediisalina</name>
    <dbReference type="NCBI Taxonomy" id="2024553"/>
    <lineage>
        <taxon>Bacteria</taxon>
        <taxon>Bacillati</taxon>
        <taxon>Chloroflexota</taxon>
        <taxon>Chloroflexia</taxon>
        <taxon>Chloroflexales</taxon>
        <taxon>Chloroflexineae</taxon>
        <taxon>Oscillochloridaceae</taxon>
        <taxon>Candidatus Viridilinea</taxon>
    </lineage>
</organism>
<feature type="compositionally biased region" description="Low complexity" evidence="1">
    <location>
        <begin position="488"/>
        <end position="512"/>
    </location>
</feature>
<proteinExistence type="predicted"/>
<feature type="compositionally biased region" description="Low complexity" evidence="1">
    <location>
        <begin position="38"/>
        <end position="57"/>
    </location>
</feature>
<feature type="region of interest" description="Disordered" evidence="1">
    <location>
        <begin position="13"/>
        <end position="61"/>
    </location>
</feature>
<dbReference type="Gene3D" id="2.120.10.30">
    <property type="entry name" value="TolB, C-terminal domain"/>
    <property type="match status" value="1"/>
</dbReference>
<dbReference type="PANTHER" id="PTHR48148:SF2">
    <property type="entry name" value="PA14 DOMAIN-CONTAINING PROTEIN"/>
    <property type="match status" value="1"/>
</dbReference>
<sequence>MVAGEREEIANLETILALTPSPTNSPTPTNTPEPTPTFTPTVGPTDTPTPTPEATATPLPPTPTPNPALAGFGFCDQQGGATVGLFSARLAELEASGTPAYEQVFLRFDLAPNSAPIGAWASCVGPADSASLAPERDPAPYAVRVSLPGWLRDDQFHASELGETISFTGTRIVTALRMVPAADPEAGADLLIELSEPLPFRLTVERDPSRLIIAVARESPVVEASDELRIATNDDAPSLAAPVFTLFDGDLWAIEAGLDNPEPGWTLERAGVRNLTNSPESETHVAVSPDGNSIAFCRAAPGLDPGDAELPVPSALWIMNVDGSNQRMLAQVGVSCADPAFSPDSGTLAFAVDETGAMPIKRAIYIVSTTRGGTARRLGSSGDEWSRFAPQWLQGGGIIYAAEAQDGRSTLFFRRTPSQSEEDVGADLLVRADGHAPYAAFGRPLAAQDGSRVAVEALRSDAPGANLLILDARGTLIDTLGSQQIVLPTATPTPTGTPTSTSTPTPTHTPEPADTEEDTTPTVEPTATPEDEATPTATSAPMPTPELAPPPQVQREGPFWTRPLAWDEDGRLIYLSTLCASHAIHDYEVKRWLGAQRTEVLTSGQGLGGIGAATIVGDGLIYQLTPPPSGSRGPRAHTPREPVELWLWDLRNDTRARLLSSERGMGLLGS</sequence>